<name>D5E3B9_PRIM1</name>
<geneLocation type="plasmid" evidence="1 2">
    <name>pBM300</name>
</geneLocation>
<evidence type="ECO:0000313" key="2">
    <source>
        <dbReference type="Proteomes" id="UP000000935"/>
    </source>
</evidence>
<keyword evidence="1" id="KW-0614">Plasmid</keyword>
<dbReference type="HOGENOM" id="CLU_3114643_0_0_9"/>
<proteinExistence type="predicted"/>
<organism evidence="1 2">
    <name type="scientific">Priestia megaterium (strain ATCC 12872 / QMB1551)</name>
    <name type="common">Bacillus megaterium</name>
    <dbReference type="NCBI Taxonomy" id="545693"/>
    <lineage>
        <taxon>Bacteria</taxon>
        <taxon>Bacillati</taxon>
        <taxon>Bacillota</taxon>
        <taxon>Bacilli</taxon>
        <taxon>Bacillales</taxon>
        <taxon>Bacillaceae</taxon>
        <taxon>Priestia</taxon>
    </lineage>
</organism>
<sequence length="50" mass="5785">MAYQINIFNMDINYCSKDGNINVNRTINKDDYLKDKDNNINSSAANNQKQ</sequence>
<protein>
    <submittedName>
        <fullName evidence="1">Uncharacterized protein</fullName>
    </submittedName>
</protein>
<dbReference type="AlphaFoldDB" id="D5E3B9"/>
<reference key="2">
    <citation type="submission" date="2010-04" db="EMBL/GenBank/DDBJ databases">
        <title>Genome sequences of the industrial vitamin B12-producers B. megaterium QM B1551 and DSM319 reveal new insights into the Bacillus genome evolution and pan-genome structure.</title>
        <authorList>
            <person name="Eppinger M."/>
            <person name="Bunk B."/>
            <person name="Johns M.A."/>
            <person name="Edirisinghe J.N."/>
            <person name="Kutumbaka K.K."/>
            <person name="Riley D.R."/>
            <person name="Creasy H.H."/>
            <person name="Koenig S.S.K."/>
            <person name="Galens K."/>
            <person name="Orvis J."/>
            <person name="Creasy T."/>
            <person name="Biedendieck R."/>
            <person name="Braun C."/>
            <person name="Grayburn S."/>
            <person name="Jahn D."/>
            <person name="Ravel J."/>
            <person name="Vary P.S."/>
        </authorList>
    </citation>
    <scope>NUCLEOTIDE SEQUENCE</scope>
    <source>
        <strain>QM B1551</strain>
    </source>
</reference>
<evidence type="ECO:0000313" key="1">
    <source>
        <dbReference type="EMBL" id="ADE72294.1"/>
    </source>
</evidence>
<reference evidence="1 2" key="1">
    <citation type="journal article" date="2005" name="Appl. Environ. Microbiol.">
        <title>Molecular characterization of plasmid pBM300 from Bacillus megaterium QM B1551.</title>
        <authorList>
            <person name="Kunnimalaiyaan M."/>
            <person name="Vary P.S."/>
        </authorList>
    </citation>
    <scope>NUCLEOTIDE SEQUENCE [LARGE SCALE GENOMIC DNA]</scope>
    <source>
        <strain evidence="2">ATCC 12872 / QMB1551</strain>
        <plasmid evidence="1">pBM300</plasmid>
    </source>
</reference>
<gene>
    <name evidence="1" type="ordered locus">BMQ_pBM30032</name>
</gene>
<keyword evidence="2" id="KW-1185">Reference proteome</keyword>
<dbReference type="EMBL" id="CP001986">
    <property type="protein sequence ID" value="ADE72294.1"/>
    <property type="molecule type" value="Genomic_DNA"/>
</dbReference>
<reference evidence="1 2" key="3">
    <citation type="journal article" date="2011" name="J. Bacteriol.">
        <title>Genome sequences of the biotechnologically important Bacillus megaterium strains QM B1551 and DSM319.</title>
        <authorList>
            <person name="Eppinger M."/>
            <person name="Bunk B."/>
            <person name="Johns M.A."/>
            <person name="Edirisinghe J.N."/>
            <person name="Kutumbaka K.K."/>
            <person name="Koenig S.S."/>
            <person name="Huot Creasy H."/>
            <person name="Rosovitz M.J."/>
            <person name="Riley D.R."/>
            <person name="Daugherty S."/>
            <person name="Martin M."/>
            <person name="Elbourne L.D."/>
            <person name="Paulsen I."/>
            <person name="Biedendieck R."/>
            <person name="Braun C."/>
            <person name="Grayburn S."/>
            <person name="Dhingra S."/>
            <person name="Lukyanchuk V."/>
            <person name="Ball B."/>
            <person name="Ul-Qamar R."/>
            <person name="Seibel J."/>
            <person name="Bremer E."/>
            <person name="Jahn D."/>
            <person name="Ravel J."/>
            <person name="Vary P.S."/>
        </authorList>
    </citation>
    <scope>NUCLEOTIDE SEQUENCE [LARGE SCALE GENOMIC DNA]</scope>
    <source>
        <strain evidence="2">ATCC 12872 / QMB1551</strain>
        <plasmid evidence="1">pBM300</plasmid>
    </source>
</reference>
<accession>D5E3B9</accession>
<dbReference type="Proteomes" id="UP000000935">
    <property type="component" value="Plasmid pBM300"/>
</dbReference>
<dbReference type="KEGG" id="bmq:BMQ_pBM30032"/>